<proteinExistence type="inferred from homology"/>
<feature type="binding site" evidence="3">
    <location>
        <position position="134"/>
    </location>
    <ligand>
        <name>Zn(2+)</name>
        <dbReference type="ChEBI" id="CHEBI:29105"/>
        <label>2</label>
    </ligand>
</feature>
<feature type="binding site" evidence="3">
    <location>
        <position position="88"/>
    </location>
    <ligand>
        <name>Zn(2+)</name>
        <dbReference type="ChEBI" id="CHEBI:29105"/>
        <label>1</label>
    </ligand>
</feature>
<keyword evidence="3" id="KW-0862">Zinc</keyword>
<keyword evidence="6" id="KW-1185">Reference proteome</keyword>
<feature type="binding site" evidence="3">
    <location>
        <position position="99"/>
    </location>
    <ligand>
        <name>Zn(2+)</name>
        <dbReference type="ChEBI" id="CHEBI:29105"/>
        <label>1</label>
    </ligand>
</feature>
<dbReference type="SUPFAM" id="SSF55031">
    <property type="entry name" value="Bacterial exopeptidase dimerisation domain"/>
    <property type="match status" value="1"/>
</dbReference>
<dbReference type="GO" id="GO:0016813">
    <property type="term" value="F:hydrolase activity, acting on carbon-nitrogen (but not peptide) bonds, in linear amidines"/>
    <property type="evidence" value="ECO:0007669"/>
    <property type="project" value="InterPro"/>
</dbReference>
<comment type="cofactor">
    <cofactor evidence="3">
        <name>Zn(2+)</name>
        <dbReference type="ChEBI" id="CHEBI:29105"/>
    </cofactor>
    <text evidence="3">Binds 2 Zn(2+) ions per subunit.</text>
</comment>
<gene>
    <name evidence="5" type="ORF">E2A64_11660</name>
</gene>
<feature type="binding site" evidence="3">
    <location>
        <position position="197"/>
    </location>
    <ligand>
        <name>Zn(2+)</name>
        <dbReference type="ChEBI" id="CHEBI:29105"/>
        <label>1</label>
    </ligand>
</feature>
<dbReference type="PANTHER" id="PTHR32494:SF5">
    <property type="entry name" value="ALLANTOATE AMIDOHYDROLASE"/>
    <property type="match status" value="1"/>
</dbReference>
<dbReference type="PIRSF" id="PIRSF001235">
    <property type="entry name" value="Amidase_carbamoylase"/>
    <property type="match status" value="1"/>
</dbReference>
<accession>A0A4R5PKV1</accession>
<feature type="binding site" evidence="3">
    <location>
        <position position="99"/>
    </location>
    <ligand>
        <name>Zn(2+)</name>
        <dbReference type="ChEBI" id="CHEBI:29105"/>
        <label>2</label>
    </ligand>
</feature>
<dbReference type="Pfam" id="PF01546">
    <property type="entry name" value="Peptidase_M20"/>
    <property type="match status" value="1"/>
</dbReference>
<name>A0A4R5PKV1_9HYPH</name>
<dbReference type="InterPro" id="IPR001261">
    <property type="entry name" value="ArgE/DapE_CS"/>
</dbReference>
<reference evidence="5 6" key="1">
    <citation type="journal article" date="2013" name="Int. J. Syst. Evol. Microbiol.">
        <title>Hoeflea suaedae sp. nov., an endophytic bacterium isolated from the root of the halophyte Suaeda maritima.</title>
        <authorList>
            <person name="Chung E.J."/>
            <person name="Park J.A."/>
            <person name="Pramanik P."/>
            <person name="Bibi F."/>
            <person name="Jeon C.O."/>
            <person name="Chung Y.R."/>
        </authorList>
    </citation>
    <scope>NUCLEOTIDE SEQUENCE [LARGE SCALE GENOMIC DNA]</scope>
    <source>
        <strain evidence="5 6">YC6898</strain>
    </source>
</reference>
<dbReference type="GO" id="GO:0046872">
    <property type="term" value="F:metal ion binding"/>
    <property type="evidence" value="ECO:0007669"/>
    <property type="project" value="UniProtKB-KW"/>
</dbReference>
<dbReference type="Gene3D" id="3.40.630.10">
    <property type="entry name" value="Zn peptidases"/>
    <property type="match status" value="1"/>
</dbReference>
<evidence type="ECO:0000259" key="4">
    <source>
        <dbReference type="Pfam" id="PF07687"/>
    </source>
</evidence>
<evidence type="ECO:0000256" key="2">
    <source>
        <dbReference type="ARBA" id="ARBA00022801"/>
    </source>
</evidence>
<feature type="domain" description="Peptidase M20 dimerisation" evidence="4">
    <location>
        <begin position="218"/>
        <end position="320"/>
    </location>
</feature>
<feature type="binding site" evidence="3">
    <location>
        <position position="390"/>
    </location>
    <ligand>
        <name>Zn(2+)</name>
        <dbReference type="ChEBI" id="CHEBI:29105"/>
        <label>2</label>
    </ligand>
</feature>
<dbReference type="Proteomes" id="UP000295131">
    <property type="component" value="Unassembled WGS sequence"/>
</dbReference>
<evidence type="ECO:0000313" key="6">
    <source>
        <dbReference type="Proteomes" id="UP000295131"/>
    </source>
</evidence>
<organism evidence="5 6">
    <name type="scientific">Pseudohoeflea suaedae</name>
    <dbReference type="NCBI Taxonomy" id="877384"/>
    <lineage>
        <taxon>Bacteria</taxon>
        <taxon>Pseudomonadati</taxon>
        <taxon>Pseudomonadota</taxon>
        <taxon>Alphaproteobacteria</taxon>
        <taxon>Hyphomicrobiales</taxon>
        <taxon>Rhizobiaceae</taxon>
        <taxon>Pseudohoeflea</taxon>
    </lineage>
</organism>
<dbReference type="InterPro" id="IPR010158">
    <property type="entry name" value="Amidase_Cbmase"/>
</dbReference>
<evidence type="ECO:0000256" key="3">
    <source>
        <dbReference type="PIRSR" id="PIRSR001235-1"/>
    </source>
</evidence>
<keyword evidence="2 5" id="KW-0378">Hydrolase</keyword>
<comment type="similarity">
    <text evidence="1">Belongs to the peptidase M20 family.</text>
</comment>
<dbReference type="Gene3D" id="3.30.70.360">
    <property type="match status" value="1"/>
</dbReference>
<evidence type="ECO:0000256" key="1">
    <source>
        <dbReference type="ARBA" id="ARBA00006153"/>
    </source>
</evidence>
<keyword evidence="3" id="KW-0479">Metal-binding</keyword>
<dbReference type="AlphaFoldDB" id="A0A4R5PKV1"/>
<dbReference type="OrthoDB" id="9808195at2"/>
<dbReference type="NCBIfam" id="TIGR01879">
    <property type="entry name" value="hydantase"/>
    <property type="match status" value="1"/>
</dbReference>
<dbReference type="PANTHER" id="PTHR32494">
    <property type="entry name" value="ALLANTOATE DEIMINASE-RELATED"/>
    <property type="match status" value="1"/>
</dbReference>
<dbReference type="SUPFAM" id="SSF53187">
    <property type="entry name" value="Zn-dependent exopeptidases"/>
    <property type="match status" value="1"/>
</dbReference>
<dbReference type="Pfam" id="PF07687">
    <property type="entry name" value="M20_dimer"/>
    <property type="match status" value="1"/>
</dbReference>
<dbReference type="InterPro" id="IPR011650">
    <property type="entry name" value="Peptidase_M20_dimer"/>
</dbReference>
<evidence type="ECO:0000313" key="5">
    <source>
        <dbReference type="EMBL" id="TDH36350.1"/>
    </source>
</evidence>
<dbReference type="InterPro" id="IPR002933">
    <property type="entry name" value="Peptidase_M20"/>
</dbReference>
<comment type="caution">
    <text evidence="5">The sequence shown here is derived from an EMBL/GenBank/DDBJ whole genome shotgun (WGS) entry which is preliminary data.</text>
</comment>
<dbReference type="NCBIfam" id="NF006771">
    <property type="entry name" value="PRK09290.1-5"/>
    <property type="match status" value="1"/>
</dbReference>
<protein>
    <submittedName>
        <fullName evidence="5">Zn-dependent hydrolase</fullName>
    </submittedName>
</protein>
<dbReference type="EMBL" id="SMSI01000002">
    <property type="protein sequence ID" value="TDH36350.1"/>
    <property type="molecule type" value="Genomic_DNA"/>
</dbReference>
<sequence>MTGKTWDKKPDIDIDRLKTFLAGLNGFGANPLTGGFNRPGYSDADMAARAWFEARLKEAGLAVRRDGVANIFGRYGPAEGPAILVGSHIDTVPEGGGFDGALGVAVALECVKAMKDAGFEPSTAIEVVATAEEEGRFGGMLGSQAIAGRIDRAWFETAGDADGMSLQTALAAQGLSPEDAFNCRRSPDEVKAFLELHIEQGPVLEHKRIPIGLVDGISGVSNISVTLTGRANHSGTTPMDMRSDAFAGLAAFATRIPAIIGDHGTDQSRITIGKVELEPNFPHTIPGRAVFSVITRDTDEKIQHALLQAVKAEIDAAAHRHHLSSEIKEKSWLSPVALDPKLQDLLASEAQNLGLSHIRMPSGAGHDAQTMQSLCPSALIFIPSRAGISHAPEEHSEWADILAGARLMLSALVRLSSHG</sequence>
<dbReference type="CDD" id="cd03884">
    <property type="entry name" value="M20_bAS"/>
    <property type="match status" value="1"/>
</dbReference>
<dbReference type="PROSITE" id="PS00758">
    <property type="entry name" value="ARGE_DAPE_CPG2_1"/>
    <property type="match status" value="1"/>
</dbReference>
<dbReference type="InterPro" id="IPR036264">
    <property type="entry name" value="Bact_exopeptidase_dim_dom"/>
</dbReference>